<evidence type="ECO:0000256" key="3">
    <source>
        <dbReference type="ARBA" id="ARBA00010617"/>
    </source>
</evidence>
<evidence type="ECO:0000256" key="1">
    <source>
        <dbReference type="ARBA" id="ARBA00001971"/>
    </source>
</evidence>
<dbReference type="PROSITE" id="PS00086">
    <property type="entry name" value="CYTOCHROME_P450"/>
    <property type="match status" value="1"/>
</dbReference>
<evidence type="ECO:0000256" key="8">
    <source>
        <dbReference type="ARBA" id="ARBA00023033"/>
    </source>
</evidence>
<dbReference type="PRINTS" id="PR00463">
    <property type="entry name" value="EP450I"/>
</dbReference>
<evidence type="ECO:0000256" key="5">
    <source>
        <dbReference type="ARBA" id="ARBA00022723"/>
    </source>
</evidence>
<dbReference type="InterPro" id="IPR017972">
    <property type="entry name" value="Cyt_P450_CS"/>
</dbReference>
<organism evidence="12">
    <name type="scientific">Psilocybe cubensis</name>
    <name type="common">Psychedelic mushroom</name>
    <name type="synonym">Stropharia cubensis</name>
    <dbReference type="NCBI Taxonomy" id="181762"/>
    <lineage>
        <taxon>Eukaryota</taxon>
        <taxon>Fungi</taxon>
        <taxon>Dikarya</taxon>
        <taxon>Basidiomycota</taxon>
        <taxon>Agaricomycotina</taxon>
        <taxon>Agaricomycetes</taxon>
        <taxon>Agaricomycetidae</taxon>
        <taxon>Agaricales</taxon>
        <taxon>Agaricineae</taxon>
        <taxon>Strophariaceae</taxon>
        <taxon>Psilocybe</taxon>
    </lineage>
</organism>
<evidence type="ECO:0000256" key="6">
    <source>
        <dbReference type="ARBA" id="ARBA00023002"/>
    </source>
</evidence>
<dbReference type="PANTHER" id="PTHR46300:SF7">
    <property type="entry name" value="P450, PUTATIVE (EUROFUNG)-RELATED"/>
    <property type="match status" value="1"/>
</dbReference>
<proteinExistence type="inferred from homology"/>
<name>A0A8H7Y6P2_PSICU</name>
<keyword evidence="8 10" id="KW-0503">Monooxygenase</keyword>
<protein>
    <recommendedName>
        <fullName evidence="13">O-methylsterigmatocystin oxidoreductase</fullName>
    </recommendedName>
</protein>
<feature type="transmembrane region" description="Helical" evidence="11">
    <location>
        <begin position="122"/>
        <end position="140"/>
    </location>
</feature>
<evidence type="ECO:0000256" key="4">
    <source>
        <dbReference type="ARBA" id="ARBA00022617"/>
    </source>
</evidence>
<comment type="cofactor">
    <cofactor evidence="1 9">
        <name>heme</name>
        <dbReference type="ChEBI" id="CHEBI:30413"/>
    </cofactor>
</comment>
<keyword evidence="4 9" id="KW-0349">Heme</keyword>
<gene>
    <name evidence="12" type="ORF">JR316_001334</name>
</gene>
<dbReference type="InterPro" id="IPR002401">
    <property type="entry name" value="Cyt_P450_E_grp-I"/>
</dbReference>
<dbReference type="PRINTS" id="PR00385">
    <property type="entry name" value="P450"/>
</dbReference>
<dbReference type="SUPFAM" id="SSF48264">
    <property type="entry name" value="Cytochrome P450"/>
    <property type="match status" value="1"/>
</dbReference>
<keyword evidence="5 9" id="KW-0479">Metal-binding</keyword>
<evidence type="ECO:0000256" key="11">
    <source>
        <dbReference type="SAM" id="Phobius"/>
    </source>
</evidence>
<feature type="binding site" description="axial binding residue" evidence="9">
    <location>
        <position position="467"/>
    </location>
    <ligand>
        <name>heme</name>
        <dbReference type="ChEBI" id="CHEBI:30413"/>
    </ligand>
    <ligandPart>
        <name>Fe</name>
        <dbReference type="ChEBI" id="CHEBI:18248"/>
    </ligandPart>
</feature>
<dbReference type="InterPro" id="IPR001128">
    <property type="entry name" value="Cyt_P450"/>
</dbReference>
<dbReference type="GO" id="GO:0020037">
    <property type="term" value="F:heme binding"/>
    <property type="evidence" value="ECO:0007669"/>
    <property type="project" value="InterPro"/>
</dbReference>
<reference evidence="12" key="1">
    <citation type="submission" date="2021-02" db="EMBL/GenBank/DDBJ databases">
        <title>Psilocybe cubensis genome.</title>
        <authorList>
            <person name="Mckernan K.J."/>
            <person name="Crawford S."/>
            <person name="Trippe A."/>
            <person name="Kane L.T."/>
            <person name="Mclaughlin S."/>
        </authorList>
    </citation>
    <scope>NUCLEOTIDE SEQUENCE [LARGE SCALE GENOMIC DNA]</scope>
    <source>
        <strain evidence="12">MGC-MH-2018</strain>
    </source>
</reference>
<feature type="transmembrane region" description="Helical" evidence="11">
    <location>
        <begin position="16"/>
        <end position="34"/>
    </location>
</feature>
<keyword evidence="11" id="KW-0812">Transmembrane</keyword>
<keyword evidence="7 9" id="KW-0408">Iron</keyword>
<evidence type="ECO:0000256" key="7">
    <source>
        <dbReference type="ARBA" id="ARBA00023004"/>
    </source>
</evidence>
<accession>A0A8H7Y6P2</accession>
<keyword evidence="11" id="KW-0472">Membrane</keyword>
<dbReference type="Pfam" id="PF00067">
    <property type="entry name" value="p450"/>
    <property type="match status" value="1"/>
</dbReference>
<evidence type="ECO:0000256" key="9">
    <source>
        <dbReference type="PIRSR" id="PIRSR602401-1"/>
    </source>
</evidence>
<evidence type="ECO:0008006" key="13">
    <source>
        <dbReference type="Google" id="ProtNLM"/>
    </source>
</evidence>
<comment type="similarity">
    <text evidence="3 10">Belongs to the cytochrome P450 family.</text>
</comment>
<evidence type="ECO:0000256" key="2">
    <source>
        <dbReference type="ARBA" id="ARBA00005179"/>
    </source>
</evidence>
<dbReference type="GO" id="GO:0004497">
    <property type="term" value="F:monooxygenase activity"/>
    <property type="evidence" value="ECO:0007669"/>
    <property type="project" value="UniProtKB-KW"/>
</dbReference>
<dbReference type="InterPro" id="IPR036396">
    <property type="entry name" value="Cyt_P450_sf"/>
</dbReference>
<dbReference type="AlphaFoldDB" id="A0A8H7Y6P2"/>
<evidence type="ECO:0000313" key="12">
    <source>
        <dbReference type="EMBL" id="KAG5174671.1"/>
    </source>
</evidence>
<comment type="caution">
    <text evidence="12">The sequence shown here is derived from an EMBL/GenBank/DDBJ whole genome shotgun (WGS) entry which is preliminary data.</text>
</comment>
<dbReference type="CDD" id="cd11065">
    <property type="entry name" value="CYP64-like"/>
    <property type="match status" value="1"/>
</dbReference>
<dbReference type="InterPro" id="IPR050364">
    <property type="entry name" value="Cytochrome_P450_fung"/>
</dbReference>
<dbReference type="EMBL" id="JAFIQS010000001">
    <property type="protein sequence ID" value="KAG5174671.1"/>
    <property type="molecule type" value="Genomic_DNA"/>
</dbReference>
<keyword evidence="6 10" id="KW-0560">Oxidoreductase</keyword>
<comment type="pathway">
    <text evidence="2">Secondary metabolite biosynthesis.</text>
</comment>
<dbReference type="PANTHER" id="PTHR46300">
    <property type="entry name" value="P450, PUTATIVE (EUROFUNG)-RELATED-RELATED"/>
    <property type="match status" value="1"/>
</dbReference>
<dbReference type="GO" id="GO:0005506">
    <property type="term" value="F:iron ion binding"/>
    <property type="evidence" value="ECO:0007669"/>
    <property type="project" value="InterPro"/>
</dbReference>
<evidence type="ECO:0000256" key="10">
    <source>
        <dbReference type="RuleBase" id="RU000461"/>
    </source>
</evidence>
<keyword evidence="11" id="KW-1133">Transmembrane helix</keyword>
<dbReference type="GO" id="GO:0016705">
    <property type="term" value="F:oxidoreductase activity, acting on paired donors, with incorporation or reduction of molecular oxygen"/>
    <property type="evidence" value="ECO:0007669"/>
    <property type="project" value="InterPro"/>
</dbReference>
<dbReference type="Gene3D" id="1.10.630.10">
    <property type="entry name" value="Cytochrome P450"/>
    <property type="match status" value="1"/>
</dbReference>
<sequence>MTLLSTVYAGLAHHPLYTSIVLALGYVLAVRAILNSSRIRKRNPKNLPLPPGPKGYPIIGNLFDVPPPVDSPHVVYHQWFKKYGNIIYIEVLGQPLLLLGSLERVNDLLDKRSSNYSDRMSMPMLLGLMNWGFSMALLPYGKWWRRHRKAFNEHFHRNIVYKYQPIQQREVRSFLFRLLGSPENFIHHIRHTFASIIMNVAYGITVEDPSDAYVSNAEKALEGIVEAGLPGSFLVDLIPALLHVPAWFPGAGFKKKAAYWSKINDDVINKPFEYIENELRNDRVVVPSVTTSLISRLPDKNDPLYSEERKIAQHTAAVAYIVYRATAGADTTFSTVQSFFLAMAVCPDAQRKAQAELDAVVGAHRLPDFSDRKSLPYINAIVKESMRWNQVLPLSIGHMATDDDEYDGYFIPRGTVVMANGWSILHDPEVFSEPMTFDPDRYLKDGKLDPSVRSPDCAAFGHGRRICPGRHLSDNSLFLIVSSVLSVYNIKPPIDEFGNTVKLEPKFTGGFLS</sequence>